<gene>
    <name evidence="1" type="ORF">NIES30_22460</name>
</gene>
<organism evidence="1 2">
    <name type="scientific">Phormidium tenue NIES-30</name>
    <dbReference type="NCBI Taxonomy" id="549789"/>
    <lineage>
        <taxon>Bacteria</taxon>
        <taxon>Bacillati</taxon>
        <taxon>Cyanobacteriota</taxon>
        <taxon>Cyanophyceae</taxon>
        <taxon>Oscillatoriophycideae</taxon>
        <taxon>Oscillatoriales</taxon>
        <taxon>Oscillatoriaceae</taxon>
        <taxon>Phormidium</taxon>
    </lineage>
</organism>
<dbReference type="Proteomes" id="UP000185557">
    <property type="component" value="Unassembled WGS sequence"/>
</dbReference>
<accession>A0A1U7IZH9</accession>
<evidence type="ECO:0000313" key="1">
    <source>
        <dbReference type="EMBL" id="OKH44394.1"/>
    </source>
</evidence>
<dbReference type="OrthoDB" id="509872at2"/>
<evidence type="ECO:0000313" key="2">
    <source>
        <dbReference type="Proteomes" id="UP000185557"/>
    </source>
</evidence>
<dbReference type="EMBL" id="MRCG01000023">
    <property type="protein sequence ID" value="OKH44394.1"/>
    <property type="molecule type" value="Genomic_DNA"/>
</dbReference>
<dbReference type="AlphaFoldDB" id="A0A1U7IZH9"/>
<sequence>MTDTTTLATKLADLKLFQNVLIDTEQKLMAATDDHTIRERLEGMLKSDRANLSNIDEAVTKLGSAAEPRDITQKHAEAVTKMMDGSELSLYDKFFQLELLKHQQTMNGLVLHKVGQTLSDSLQNAMEPLNKVNFENRAHQEVLKGVLYFVGTREIAGQEPDMGLWASVEQGIAALKGAIGSAVS</sequence>
<reference evidence="1 2" key="1">
    <citation type="submission" date="2016-11" db="EMBL/GenBank/DDBJ databases">
        <title>Draft Genome Sequences of Nine Cyanobacterial Strains from Diverse Habitats.</title>
        <authorList>
            <person name="Zhu T."/>
            <person name="Hou S."/>
            <person name="Lu X."/>
            <person name="Hess W.R."/>
        </authorList>
    </citation>
    <scope>NUCLEOTIDE SEQUENCE [LARGE SCALE GENOMIC DNA]</scope>
    <source>
        <strain evidence="1 2">NIES-30</strain>
    </source>
</reference>
<proteinExistence type="predicted"/>
<keyword evidence="2" id="KW-1185">Reference proteome</keyword>
<dbReference type="RefSeq" id="WP_073610695.1">
    <property type="nucleotide sequence ID" value="NZ_MRCG01000023.1"/>
</dbReference>
<comment type="caution">
    <text evidence="1">The sequence shown here is derived from an EMBL/GenBank/DDBJ whole genome shotgun (WGS) entry which is preliminary data.</text>
</comment>
<name>A0A1U7IZH9_9CYAN</name>
<dbReference type="STRING" id="549789.NIES30_22460"/>
<protein>
    <submittedName>
        <fullName evidence="1">Hemerythrin HHE cation-binding protein</fullName>
    </submittedName>
</protein>